<dbReference type="PROSITE" id="PS00138">
    <property type="entry name" value="SUBTILASE_SER"/>
    <property type="match status" value="1"/>
</dbReference>
<dbReference type="AlphaFoldDB" id="A0AAD4TEU8"/>
<accession>A0AAD4TEU8</accession>
<dbReference type="InterPro" id="IPR036852">
    <property type="entry name" value="Peptidase_S8/S53_dom_sf"/>
</dbReference>
<keyword evidence="5" id="KW-0720">Serine protease</keyword>
<dbReference type="GO" id="GO:0004252">
    <property type="term" value="F:serine-type endopeptidase activity"/>
    <property type="evidence" value="ECO:0007669"/>
    <property type="project" value="InterPro"/>
</dbReference>
<evidence type="ECO:0000256" key="3">
    <source>
        <dbReference type="ARBA" id="ARBA00022729"/>
    </source>
</evidence>
<dbReference type="InterPro" id="IPR023828">
    <property type="entry name" value="Peptidase_S8_Ser-AS"/>
</dbReference>
<feature type="domain" description="Peptidase S8/S53" evidence="7">
    <location>
        <begin position="38"/>
        <end position="140"/>
    </location>
</feature>
<keyword evidence="9" id="KW-1185">Reference proteome</keyword>
<keyword evidence="4" id="KW-0378">Hydrolase</keyword>
<dbReference type="Pfam" id="PF00082">
    <property type="entry name" value="Peptidase_S8"/>
    <property type="match status" value="1"/>
</dbReference>
<comment type="caution">
    <text evidence="8">The sequence shown here is derived from an EMBL/GenBank/DDBJ whole genome shotgun (WGS) entry which is preliminary data.</text>
</comment>
<dbReference type="SUPFAM" id="SSF52743">
    <property type="entry name" value="Subtilisin-like"/>
    <property type="match status" value="1"/>
</dbReference>
<dbReference type="Proteomes" id="UP001202328">
    <property type="component" value="Unassembled WGS sequence"/>
</dbReference>
<sequence length="178" mass="19157">MSSATKIDNSTAKVISSYLNSTRSPSAVIYKTKEVKVSAPFVASFSSRGPNKGSRHLLKPDITAPGVDILAAYTPLRSITGLEGDTQHSKYIIMSGTSMACPHVAGVAAYVKTFHPDWSPAAIKSAIITTATPVSAKINEEAKFSYGAETQLHKGMLSHWQKYIFKPSGGLRLKRDIT</sequence>
<keyword evidence="3" id="KW-0732">Signal</keyword>
<dbReference type="InterPro" id="IPR000209">
    <property type="entry name" value="Peptidase_S8/S53_dom"/>
</dbReference>
<name>A0AAD4TEU8_9MAGN</name>
<organism evidence="8 9">
    <name type="scientific">Papaver atlanticum</name>
    <dbReference type="NCBI Taxonomy" id="357466"/>
    <lineage>
        <taxon>Eukaryota</taxon>
        <taxon>Viridiplantae</taxon>
        <taxon>Streptophyta</taxon>
        <taxon>Embryophyta</taxon>
        <taxon>Tracheophyta</taxon>
        <taxon>Spermatophyta</taxon>
        <taxon>Magnoliopsida</taxon>
        <taxon>Ranunculales</taxon>
        <taxon>Papaveraceae</taxon>
        <taxon>Papaveroideae</taxon>
        <taxon>Papaver</taxon>
    </lineage>
</organism>
<evidence type="ECO:0000256" key="1">
    <source>
        <dbReference type="ARBA" id="ARBA00011073"/>
    </source>
</evidence>
<evidence type="ECO:0000313" key="8">
    <source>
        <dbReference type="EMBL" id="KAI3953910.1"/>
    </source>
</evidence>
<proteinExistence type="inferred from homology"/>
<evidence type="ECO:0000256" key="2">
    <source>
        <dbReference type="ARBA" id="ARBA00022670"/>
    </source>
</evidence>
<evidence type="ECO:0000256" key="6">
    <source>
        <dbReference type="PROSITE-ProRule" id="PRU01240"/>
    </source>
</evidence>
<comment type="similarity">
    <text evidence="1 6">Belongs to the peptidase S8 family.</text>
</comment>
<protein>
    <recommendedName>
        <fullName evidence="7">Peptidase S8/S53 domain-containing protein</fullName>
    </recommendedName>
</protein>
<evidence type="ECO:0000313" key="9">
    <source>
        <dbReference type="Proteomes" id="UP001202328"/>
    </source>
</evidence>
<keyword evidence="2" id="KW-0645">Protease</keyword>
<evidence type="ECO:0000256" key="5">
    <source>
        <dbReference type="ARBA" id="ARBA00022825"/>
    </source>
</evidence>
<dbReference type="GO" id="GO:0006508">
    <property type="term" value="P:proteolysis"/>
    <property type="evidence" value="ECO:0007669"/>
    <property type="project" value="UniProtKB-KW"/>
</dbReference>
<dbReference type="InterPro" id="IPR045051">
    <property type="entry name" value="SBT"/>
</dbReference>
<dbReference type="Gene3D" id="3.40.50.200">
    <property type="entry name" value="Peptidase S8/S53 domain"/>
    <property type="match status" value="1"/>
</dbReference>
<evidence type="ECO:0000256" key="4">
    <source>
        <dbReference type="ARBA" id="ARBA00022801"/>
    </source>
</evidence>
<gene>
    <name evidence="8" type="ORF">MKW98_017734</name>
</gene>
<dbReference type="PROSITE" id="PS51892">
    <property type="entry name" value="SUBTILASE"/>
    <property type="match status" value="1"/>
</dbReference>
<dbReference type="PANTHER" id="PTHR10795">
    <property type="entry name" value="PROPROTEIN CONVERTASE SUBTILISIN/KEXIN"/>
    <property type="match status" value="1"/>
</dbReference>
<dbReference type="EMBL" id="JAJJMB010002020">
    <property type="protein sequence ID" value="KAI3953910.1"/>
    <property type="molecule type" value="Genomic_DNA"/>
</dbReference>
<comment type="caution">
    <text evidence="6">Lacks conserved residue(s) required for the propagation of feature annotation.</text>
</comment>
<reference evidence="8" key="1">
    <citation type="submission" date="2022-04" db="EMBL/GenBank/DDBJ databases">
        <title>A functionally conserved STORR gene fusion in Papaver species that diverged 16.8 million years ago.</title>
        <authorList>
            <person name="Catania T."/>
        </authorList>
    </citation>
    <scope>NUCLEOTIDE SEQUENCE</scope>
    <source>
        <strain evidence="8">S-188037</strain>
    </source>
</reference>
<evidence type="ECO:0000259" key="7">
    <source>
        <dbReference type="Pfam" id="PF00082"/>
    </source>
</evidence>